<dbReference type="PANTHER" id="PTHR14898">
    <property type="entry name" value="ENHANCER OF POLYCOMB"/>
    <property type="match status" value="1"/>
</dbReference>
<feature type="compositionally biased region" description="Polar residues" evidence="8">
    <location>
        <begin position="1061"/>
        <end position="1079"/>
    </location>
</feature>
<dbReference type="GO" id="GO:0006357">
    <property type="term" value="P:regulation of transcription by RNA polymerase II"/>
    <property type="evidence" value="ECO:0007669"/>
    <property type="project" value="InterPro"/>
</dbReference>
<dbReference type="InterPro" id="IPR024943">
    <property type="entry name" value="Enhancer_polycomb"/>
</dbReference>
<sequence length="1189" mass="133427">MKTAGTQRFRARKIDLKKPLQIYIASELDDLDKEDINRTVDIETGVEKEEEAEHHLQAAISAVQAVITGRTVNTENNYGSESNQGADSSQNKAPSAYIPTPETRKVEDLKIRWYGKRNPISKDRVRSILTVEDVCGPMYCMDEDDESWLNEYNSEIEVEIQKIKDNLVDFELEKDGQPIDADVEIQRLNELKEKLLSEDRFETLMDQLETVTMDMIFTKDSDIPSLSQLFDHALNSALELEEDSSIVFDYWKKKRGLFNFENIMPRLVTVDPPKNSNPYVCFRKREVKQIRKTRRADIKAVEQLQKIQLNLVCAAQILESVVNRESTKRDLLLLSKKSTEQRSLVLALRRHYGLPLGNVSELFSIPAPAISSTTRKRLSLTGDITNSSNSSMISTPSDSYTNLSNQFNKNNHHGPGGHKGFYSVIDESEDGFLDAGEYRYYNTPTKGFSASHEFPGRQLDSNKKNFAFGGAGHGFTLDKNGLPIRVDVPVYTTSKRVRDIHERIRNRTKRKLELMRTFVDGSYIPMKNKIIGEKAFSISKADTLNEADSIKNSKRSYFEFKSAANLNVFNKEALASFRDTEILKSDNDDIMFRLRHGRHNNEVYLDQKLVHGKSKGKIRRISNKPNYAQSIDQADQNLDQMLFRYSLLEKQDYEALRNIATTFPNFPFSKSQNIPCSIESSNENKANPVSETDKDNESSDTNILENNHKTLENNEPLINLVKSRKKFGFRHQAGTHVWKNSSEYNKIIESHCESLGYKASQEQDSSGKVMEMLTLFNNMEINSIMEQAEFVTMVNVAFPQPAVARAEVKINSVIGQIPGSVIESSGGSVPGTLAINMALNQQQQTISPLASRGIGSGIGAQKPIDNLSVLQANQSNFAALGNAVNYGSGIVGNSGANAALMALNGHQSQINNNSALYKSQLQFLQAQAQLQQQKAQQMQAASQLSQQQLKIKFAVQHQMQQLNQQQIQLQFQLHTQAQLDRQKQAQIQQLQVQIKSLIQPQKVPVQSVMNVDNNNQPSNTNELPAENENGDQENTTANNVNMSQDNQTSDSAANSGDNNSLPITNGNGPEKFNSNTSTPVHLPTQIDGNQNISDLELEKPKNENSNSEQKKDETNSSRHNLEYDRKLLNTKNEFIEQESSDSETDTDTDMVKSIITASGNTNDAEMSSPNITAATQPKTAMILESKSNM</sequence>
<comment type="caution">
    <text evidence="10">The sequence shown here is derived from an EMBL/GenBank/DDBJ whole genome shotgun (WGS) entry which is preliminary data.</text>
</comment>
<evidence type="ECO:0000259" key="9">
    <source>
        <dbReference type="Pfam" id="PF10513"/>
    </source>
</evidence>
<evidence type="ECO:0000256" key="7">
    <source>
        <dbReference type="RuleBase" id="RU361124"/>
    </source>
</evidence>
<dbReference type="InterPro" id="IPR019542">
    <property type="entry name" value="Enhancer_polycomb-like_N"/>
</dbReference>
<evidence type="ECO:0000256" key="4">
    <source>
        <dbReference type="ARBA" id="ARBA00023163"/>
    </source>
</evidence>
<evidence type="ECO:0000313" key="10">
    <source>
        <dbReference type="EMBL" id="PVZ98934.1"/>
    </source>
</evidence>
<comment type="function">
    <text evidence="6">Component of the NuA4 histone acetyltransferase complex which is involved in transcriptional activation of selected genes principally by acetylation of nucleosomal histone H4 and H2A. The NuA4 complex is also involved in DNA repair. Involved in gene silencing by neighboring heterochromatin, blockage of the silencing spreading along the chromosome, and required for cell cycle progression through G2/M.</text>
</comment>
<evidence type="ECO:0000256" key="2">
    <source>
        <dbReference type="ARBA" id="ARBA00008035"/>
    </source>
</evidence>
<evidence type="ECO:0000256" key="5">
    <source>
        <dbReference type="ARBA" id="ARBA00023242"/>
    </source>
</evidence>
<dbReference type="AlphaFoldDB" id="A0A2U1J1K9"/>
<organism evidence="10 11">
    <name type="scientific">Smittium angustum</name>
    <dbReference type="NCBI Taxonomy" id="133377"/>
    <lineage>
        <taxon>Eukaryota</taxon>
        <taxon>Fungi</taxon>
        <taxon>Fungi incertae sedis</taxon>
        <taxon>Zoopagomycota</taxon>
        <taxon>Kickxellomycotina</taxon>
        <taxon>Harpellomycetes</taxon>
        <taxon>Harpellales</taxon>
        <taxon>Legeriomycetaceae</taxon>
        <taxon>Smittium</taxon>
    </lineage>
</organism>
<dbReference type="GO" id="GO:0035267">
    <property type="term" value="C:NuA4 histone acetyltransferase complex"/>
    <property type="evidence" value="ECO:0007669"/>
    <property type="project" value="InterPro"/>
</dbReference>
<dbReference type="Proteomes" id="UP000245591">
    <property type="component" value="Unassembled WGS sequence"/>
</dbReference>
<protein>
    <recommendedName>
        <fullName evidence="7">Enhancer of polycomb-like protein</fullName>
    </recommendedName>
</protein>
<dbReference type="Pfam" id="PF10513">
    <property type="entry name" value="EPL1"/>
    <property type="match status" value="1"/>
</dbReference>
<keyword evidence="11" id="KW-1185">Reference proteome</keyword>
<feature type="compositionally biased region" description="Low complexity" evidence="8">
    <location>
        <begin position="1049"/>
        <end position="1060"/>
    </location>
</feature>
<evidence type="ECO:0000313" key="11">
    <source>
        <dbReference type="Proteomes" id="UP000245591"/>
    </source>
</evidence>
<reference evidence="10 11" key="1">
    <citation type="journal article" date="2018" name="MBio">
        <title>Comparative Genomics Reveals the Core Gene Toolbox for the Fungus-Insect Symbiosis.</title>
        <authorList>
            <person name="Wang Y."/>
            <person name="Stata M."/>
            <person name="Wang W."/>
            <person name="Stajich J.E."/>
            <person name="White M.M."/>
            <person name="Moncalvo J.M."/>
        </authorList>
    </citation>
    <scope>NUCLEOTIDE SEQUENCE [LARGE SCALE GENOMIC DNA]</scope>
    <source>
        <strain evidence="10 11">AUS-126-30</strain>
    </source>
</reference>
<feature type="compositionally biased region" description="Polar residues" evidence="8">
    <location>
        <begin position="74"/>
        <end position="93"/>
    </location>
</feature>
<dbReference type="EMBL" id="MBFU01000495">
    <property type="protein sequence ID" value="PVZ98934.1"/>
    <property type="molecule type" value="Genomic_DNA"/>
</dbReference>
<name>A0A2U1J1K9_SMIAN</name>
<feature type="compositionally biased region" description="Polar residues" evidence="8">
    <location>
        <begin position="677"/>
        <end position="690"/>
    </location>
</feature>
<feature type="region of interest" description="Disordered" evidence="8">
    <location>
        <begin position="1009"/>
        <end position="1123"/>
    </location>
</feature>
<evidence type="ECO:0000256" key="6">
    <source>
        <dbReference type="ARBA" id="ARBA00025513"/>
    </source>
</evidence>
<gene>
    <name evidence="10" type="ORF">BB558_005048</name>
</gene>
<feature type="region of interest" description="Disordered" evidence="8">
    <location>
        <begin position="677"/>
        <end position="702"/>
    </location>
</feature>
<dbReference type="InterPro" id="IPR018247">
    <property type="entry name" value="EF_Hand_1_Ca_BS"/>
</dbReference>
<evidence type="ECO:0000256" key="1">
    <source>
        <dbReference type="ARBA" id="ARBA00004123"/>
    </source>
</evidence>
<evidence type="ECO:0000256" key="8">
    <source>
        <dbReference type="SAM" id="MobiDB-lite"/>
    </source>
</evidence>
<feature type="compositionally biased region" description="Polar residues" evidence="8">
    <location>
        <begin position="1032"/>
        <end position="1048"/>
    </location>
</feature>
<keyword evidence="5 7" id="KW-0539">Nucleus</keyword>
<feature type="region of interest" description="Disordered" evidence="8">
    <location>
        <begin position="74"/>
        <end position="101"/>
    </location>
</feature>
<feature type="compositionally biased region" description="Polar residues" evidence="8">
    <location>
        <begin position="1009"/>
        <end position="1022"/>
    </location>
</feature>
<comment type="subcellular location">
    <subcellularLocation>
        <location evidence="1 7">Nucleus</location>
    </subcellularLocation>
</comment>
<feature type="domain" description="Enhancer of polycomb-like N-terminal" evidence="9">
    <location>
        <begin position="10"/>
        <end position="210"/>
    </location>
</feature>
<evidence type="ECO:0000256" key="3">
    <source>
        <dbReference type="ARBA" id="ARBA00023015"/>
    </source>
</evidence>
<accession>A0A2U1J1K9</accession>
<dbReference type="PROSITE" id="PS00018">
    <property type="entry name" value="EF_HAND_1"/>
    <property type="match status" value="1"/>
</dbReference>
<feature type="compositionally biased region" description="Basic and acidic residues" evidence="8">
    <location>
        <begin position="1096"/>
        <end position="1123"/>
    </location>
</feature>
<proteinExistence type="inferred from homology"/>
<dbReference type="GO" id="GO:0005634">
    <property type="term" value="C:nucleus"/>
    <property type="evidence" value="ECO:0007669"/>
    <property type="project" value="UniProtKB-SubCell"/>
</dbReference>
<keyword evidence="4 7" id="KW-0804">Transcription</keyword>
<keyword evidence="3 7" id="KW-0805">Transcription regulation</keyword>
<comment type="similarity">
    <text evidence="2 7">Belongs to the enhancer of polycomb family.</text>
</comment>